<dbReference type="EMBL" id="BMAV01025067">
    <property type="protein sequence ID" value="GFS38124.1"/>
    <property type="molecule type" value="Genomic_DNA"/>
</dbReference>
<feature type="binding site" evidence="6">
    <location>
        <position position="46"/>
    </location>
    <ligand>
        <name>ATP</name>
        <dbReference type="ChEBI" id="CHEBI:30616"/>
    </ligand>
</feature>
<dbReference type="PROSITE" id="PS00107">
    <property type="entry name" value="PROTEIN_KINASE_ATP"/>
    <property type="match status" value="1"/>
</dbReference>
<protein>
    <recommendedName>
        <fullName evidence="8">Protein kinase domain-containing protein</fullName>
    </recommendedName>
</protein>
<comment type="similarity">
    <text evidence="7">Belongs to the protein kinase superfamily.</text>
</comment>
<organism evidence="9 10">
    <name type="scientific">Trichonephila inaurata madagascariensis</name>
    <dbReference type="NCBI Taxonomy" id="2747483"/>
    <lineage>
        <taxon>Eukaryota</taxon>
        <taxon>Metazoa</taxon>
        <taxon>Ecdysozoa</taxon>
        <taxon>Arthropoda</taxon>
        <taxon>Chelicerata</taxon>
        <taxon>Arachnida</taxon>
        <taxon>Araneae</taxon>
        <taxon>Araneomorphae</taxon>
        <taxon>Entelegynae</taxon>
        <taxon>Araneoidea</taxon>
        <taxon>Nephilidae</taxon>
        <taxon>Trichonephila</taxon>
        <taxon>Trichonephila inaurata</taxon>
    </lineage>
</organism>
<evidence type="ECO:0000256" key="3">
    <source>
        <dbReference type="ARBA" id="ARBA00022741"/>
    </source>
</evidence>
<dbReference type="Proteomes" id="UP000886998">
    <property type="component" value="Unassembled WGS sequence"/>
</dbReference>
<comment type="caution">
    <text evidence="9">The sequence shown here is derived from an EMBL/GenBank/DDBJ whole genome shotgun (WGS) entry which is preliminary data.</text>
</comment>
<dbReference type="SUPFAM" id="SSF56112">
    <property type="entry name" value="Protein kinase-like (PK-like)"/>
    <property type="match status" value="1"/>
</dbReference>
<keyword evidence="3 6" id="KW-0547">Nucleotide-binding</keyword>
<dbReference type="InterPro" id="IPR000719">
    <property type="entry name" value="Prot_kinase_dom"/>
</dbReference>
<feature type="domain" description="Protein kinase" evidence="8">
    <location>
        <begin position="17"/>
        <end position="203"/>
    </location>
</feature>
<evidence type="ECO:0000313" key="10">
    <source>
        <dbReference type="Proteomes" id="UP000886998"/>
    </source>
</evidence>
<dbReference type="PROSITE" id="PS50011">
    <property type="entry name" value="PROTEIN_KINASE_DOM"/>
    <property type="match status" value="1"/>
</dbReference>
<evidence type="ECO:0000259" key="8">
    <source>
        <dbReference type="PROSITE" id="PS50011"/>
    </source>
</evidence>
<dbReference type="PANTHER" id="PTHR24346:SF82">
    <property type="entry name" value="KP78A-RELATED"/>
    <property type="match status" value="1"/>
</dbReference>
<keyword evidence="5 6" id="KW-0067">ATP-binding</keyword>
<dbReference type="InterPro" id="IPR008271">
    <property type="entry name" value="Ser/Thr_kinase_AS"/>
</dbReference>
<dbReference type="GO" id="GO:0035556">
    <property type="term" value="P:intracellular signal transduction"/>
    <property type="evidence" value="ECO:0007669"/>
    <property type="project" value="TreeGrafter"/>
</dbReference>
<keyword evidence="2" id="KW-0808">Transferase</keyword>
<name>A0A8X6MBP3_9ARAC</name>
<evidence type="ECO:0000256" key="1">
    <source>
        <dbReference type="ARBA" id="ARBA00022527"/>
    </source>
</evidence>
<evidence type="ECO:0000256" key="5">
    <source>
        <dbReference type="ARBA" id="ARBA00022840"/>
    </source>
</evidence>
<evidence type="ECO:0000256" key="7">
    <source>
        <dbReference type="RuleBase" id="RU000304"/>
    </source>
</evidence>
<sequence>MSNTINATPFYVGKYYEVSDIVLGRGSFSTVYLARHKVFGTKVALKVIDRKNIKEEYVLKNLHREAKILRKLNHPNIVNFYEEFLHKDLYCIAMEHISGPDLSFYLKKQVYHRISEHNAKILFHQMVMAVQHMHESNILHRDLKQENILLEYGRVIKIVDFGLSNTYQPKIQLRTHCGSLVYAAPELFQHRSVYGAGVDLWSL</sequence>
<evidence type="ECO:0000256" key="2">
    <source>
        <dbReference type="ARBA" id="ARBA00022679"/>
    </source>
</evidence>
<evidence type="ECO:0000256" key="4">
    <source>
        <dbReference type="ARBA" id="ARBA00022777"/>
    </source>
</evidence>
<evidence type="ECO:0000256" key="6">
    <source>
        <dbReference type="PROSITE-ProRule" id="PRU10141"/>
    </source>
</evidence>
<dbReference type="GO" id="GO:0004674">
    <property type="term" value="F:protein serine/threonine kinase activity"/>
    <property type="evidence" value="ECO:0007669"/>
    <property type="project" value="UniProtKB-KW"/>
</dbReference>
<accession>A0A8X6MBP3</accession>
<dbReference type="GO" id="GO:0005737">
    <property type="term" value="C:cytoplasm"/>
    <property type="evidence" value="ECO:0007669"/>
    <property type="project" value="TreeGrafter"/>
</dbReference>
<dbReference type="FunFam" id="1.10.510.10:FF:000571">
    <property type="entry name" value="Maternal embryonic leucine zipper kinase"/>
    <property type="match status" value="1"/>
</dbReference>
<dbReference type="PROSITE" id="PS00108">
    <property type="entry name" value="PROTEIN_KINASE_ST"/>
    <property type="match status" value="1"/>
</dbReference>
<dbReference type="InterPro" id="IPR011009">
    <property type="entry name" value="Kinase-like_dom_sf"/>
</dbReference>
<dbReference type="Gene3D" id="1.10.510.10">
    <property type="entry name" value="Transferase(Phosphotransferase) domain 1"/>
    <property type="match status" value="1"/>
</dbReference>
<gene>
    <name evidence="9" type="primary">par-1</name>
    <name evidence="9" type="ORF">TNIN_44111</name>
</gene>
<dbReference type="OrthoDB" id="6436990at2759"/>
<proteinExistence type="inferred from homology"/>
<evidence type="ECO:0000313" key="9">
    <source>
        <dbReference type="EMBL" id="GFS38124.1"/>
    </source>
</evidence>
<dbReference type="PANTHER" id="PTHR24346">
    <property type="entry name" value="MAP/MICROTUBULE AFFINITY-REGULATING KINASE"/>
    <property type="match status" value="1"/>
</dbReference>
<dbReference type="AlphaFoldDB" id="A0A8X6MBP3"/>
<keyword evidence="1 7" id="KW-0723">Serine/threonine-protein kinase</keyword>
<keyword evidence="4" id="KW-0418">Kinase</keyword>
<dbReference type="FunFam" id="3.30.200.20:FF:000042">
    <property type="entry name" value="Aurora kinase A"/>
    <property type="match status" value="1"/>
</dbReference>
<reference evidence="9" key="1">
    <citation type="submission" date="2020-08" db="EMBL/GenBank/DDBJ databases">
        <title>Multicomponent nature underlies the extraordinary mechanical properties of spider dragline silk.</title>
        <authorList>
            <person name="Kono N."/>
            <person name="Nakamura H."/>
            <person name="Mori M."/>
            <person name="Yoshida Y."/>
            <person name="Ohtoshi R."/>
            <person name="Malay A.D."/>
            <person name="Moran D.A.P."/>
            <person name="Tomita M."/>
            <person name="Numata K."/>
            <person name="Arakawa K."/>
        </authorList>
    </citation>
    <scope>NUCLEOTIDE SEQUENCE</scope>
</reference>
<dbReference type="InterPro" id="IPR017441">
    <property type="entry name" value="Protein_kinase_ATP_BS"/>
</dbReference>
<dbReference type="SMART" id="SM00220">
    <property type="entry name" value="S_TKc"/>
    <property type="match status" value="1"/>
</dbReference>
<dbReference type="GO" id="GO:0005524">
    <property type="term" value="F:ATP binding"/>
    <property type="evidence" value="ECO:0007669"/>
    <property type="project" value="UniProtKB-UniRule"/>
</dbReference>
<dbReference type="Pfam" id="PF00069">
    <property type="entry name" value="Pkinase"/>
    <property type="match status" value="1"/>
</dbReference>
<keyword evidence="10" id="KW-1185">Reference proteome</keyword>